<keyword evidence="2" id="KW-1185">Reference proteome</keyword>
<reference evidence="1" key="1">
    <citation type="submission" date="2020-05" db="EMBL/GenBank/DDBJ databases">
        <title>Large-scale comparative analyses of tick genomes elucidate their genetic diversity and vector capacities.</title>
        <authorList>
            <person name="Jia N."/>
            <person name="Wang J."/>
            <person name="Shi W."/>
            <person name="Du L."/>
            <person name="Sun Y."/>
            <person name="Zhan W."/>
            <person name="Jiang J."/>
            <person name="Wang Q."/>
            <person name="Zhang B."/>
            <person name="Ji P."/>
            <person name="Sakyi L.B."/>
            <person name="Cui X."/>
            <person name="Yuan T."/>
            <person name="Jiang B."/>
            <person name="Yang W."/>
            <person name="Lam T.T.-Y."/>
            <person name="Chang Q."/>
            <person name="Ding S."/>
            <person name="Wang X."/>
            <person name="Zhu J."/>
            <person name="Ruan X."/>
            <person name="Zhao L."/>
            <person name="Wei J."/>
            <person name="Que T."/>
            <person name="Du C."/>
            <person name="Cheng J."/>
            <person name="Dai P."/>
            <person name="Han X."/>
            <person name="Huang E."/>
            <person name="Gao Y."/>
            <person name="Liu J."/>
            <person name="Shao H."/>
            <person name="Ye R."/>
            <person name="Li L."/>
            <person name="Wei W."/>
            <person name="Wang X."/>
            <person name="Wang C."/>
            <person name="Yang T."/>
            <person name="Huo Q."/>
            <person name="Li W."/>
            <person name="Guo W."/>
            <person name="Chen H."/>
            <person name="Zhou L."/>
            <person name="Ni X."/>
            <person name="Tian J."/>
            <person name="Zhou Y."/>
            <person name="Sheng Y."/>
            <person name="Liu T."/>
            <person name="Pan Y."/>
            <person name="Xia L."/>
            <person name="Li J."/>
            <person name="Zhao F."/>
            <person name="Cao W."/>
        </authorList>
    </citation>
    <scope>NUCLEOTIDE SEQUENCE</scope>
    <source>
        <strain evidence="1">Dsil-2018</strain>
    </source>
</reference>
<proteinExistence type="predicted"/>
<comment type="caution">
    <text evidence="1">The sequence shown here is derived from an EMBL/GenBank/DDBJ whole genome shotgun (WGS) entry which is preliminary data.</text>
</comment>
<protein>
    <submittedName>
        <fullName evidence="1">Uncharacterized protein</fullName>
    </submittedName>
</protein>
<accession>A0ACB8E3V8</accession>
<organism evidence="1 2">
    <name type="scientific">Dermacentor silvarum</name>
    <name type="common">Tick</name>
    <dbReference type="NCBI Taxonomy" id="543639"/>
    <lineage>
        <taxon>Eukaryota</taxon>
        <taxon>Metazoa</taxon>
        <taxon>Ecdysozoa</taxon>
        <taxon>Arthropoda</taxon>
        <taxon>Chelicerata</taxon>
        <taxon>Arachnida</taxon>
        <taxon>Acari</taxon>
        <taxon>Parasitiformes</taxon>
        <taxon>Ixodida</taxon>
        <taxon>Ixodoidea</taxon>
        <taxon>Ixodidae</taxon>
        <taxon>Rhipicephalinae</taxon>
        <taxon>Dermacentor</taxon>
    </lineage>
</organism>
<dbReference type="EMBL" id="CM023470">
    <property type="protein sequence ID" value="KAH7981308.1"/>
    <property type="molecule type" value="Genomic_DNA"/>
</dbReference>
<dbReference type="Proteomes" id="UP000821865">
    <property type="component" value="Chromosome 1"/>
</dbReference>
<evidence type="ECO:0000313" key="2">
    <source>
        <dbReference type="Proteomes" id="UP000821865"/>
    </source>
</evidence>
<gene>
    <name evidence="1" type="ORF">HPB49_023065</name>
</gene>
<name>A0ACB8E3V8_DERSI</name>
<evidence type="ECO:0000313" key="1">
    <source>
        <dbReference type="EMBL" id="KAH7981308.1"/>
    </source>
</evidence>
<sequence>MVSEVGAGANCCIMSETMLRKLTTQSAQPCSTTLRAFFGHKQTALQKITLPTSCKAQSCLAEFFIVPQNVPVTISGNISERLGLISRVRSVDALPSQDPTAGFGDVFQGLGELKGVTYHIELKPMRQRQASPKGGGCSRTRKTGT</sequence>